<dbReference type="EMBL" id="AL590448">
    <property type="protein sequence ID" value="CAD26504.1"/>
    <property type="molecule type" value="Genomic_DNA"/>
</dbReference>
<dbReference type="InterPro" id="IPR035992">
    <property type="entry name" value="Ricin_B-like_lectins"/>
</dbReference>
<protein>
    <submittedName>
        <fullName evidence="1">Uncharacterized protein</fullName>
    </submittedName>
</protein>
<dbReference type="Proteomes" id="UP000000819">
    <property type="component" value="Chromosome VIII"/>
</dbReference>
<accession>Q8SUI4</accession>
<keyword evidence="2" id="KW-1185">Reference proteome</keyword>
<dbReference type="OrthoDB" id="2191678at2759"/>
<proteinExistence type="predicted"/>
<organism evidence="1 2">
    <name type="scientific">Encephalitozoon cuniculi (strain GB-M1)</name>
    <name type="common">Microsporidian parasite</name>
    <dbReference type="NCBI Taxonomy" id="284813"/>
    <lineage>
        <taxon>Eukaryota</taxon>
        <taxon>Fungi</taxon>
        <taxon>Fungi incertae sedis</taxon>
        <taxon>Microsporidia</taxon>
        <taxon>Unikaryonidae</taxon>
        <taxon>Encephalitozoon</taxon>
    </lineage>
</organism>
<dbReference type="VEuPathDB" id="MicrosporidiaDB:ECU08_2020"/>
<dbReference type="InParanoid" id="Q8SUI4"/>
<evidence type="ECO:0000313" key="1">
    <source>
        <dbReference type="EMBL" id="CAD26504.1"/>
    </source>
</evidence>
<dbReference type="RefSeq" id="NP_597328.1">
    <property type="nucleotide sequence ID" value="NM_001041937.1"/>
</dbReference>
<dbReference type="KEGG" id="ecu:ECU08_2020"/>
<evidence type="ECO:0000313" key="2">
    <source>
        <dbReference type="Proteomes" id="UP000000819"/>
    </source>
</evidence>
<sequence length="261" mass="29100">MRFLIFYATSLVMGNEMVRIAPKSHPDSLVAIVKAGEKDTVRVVSTKENRKIGKSQEGVFEINKGMTEILQGKTKLCKDEKRDDIKVCTGNDEVYSKWSLVSENGSVRFKTENDVCLEVEDKKTPEGIKLVGKRCKLNSPSQLFDLKFVEEESQDSNEIEFDKSSQKDLPLEELLPFLLKQSQSRAPATKQRIILYDGEGKKIVSFKGSVSPLLIASLSSGILPHSSTTPTPYSAYRPLTGTDAGEDVAVTPNYADYVKYY</sequence>
<gene>
    <name evidence="1" type="ordered locus">ECU08_2020</name>
</gene>
<name>Q8SUI4_ENCCU</name>
<dbReference type="AlphaFoldDB" id="Q8SUI4"/>
<dbReference type="SUPFAM" id="SSF50370">
    <property type="entry name" value="Ricin B-like lectins"/>
    <property type="match status" value="1"/>
</dbReference>
<dbReference type="HOGENOM" id="CLU_1030949_0_0_1"/>
<reference evidence="1 2" key="2">
    <citation type="journal article" date="2009" name="BMC Genomics">
        <title>Identification of transcriptional signals in Encephalitozoon cuniculi widespread among Microsporidia phylum: support for accurate structural genome annotation.</title>
        <authorList>
            <person name="Peyretaillade E."/>
            <person name="Goncalves O."/>
            <person name="Terrat S."/>
            <person name="Dugat-Bony E."/>
            <person name="Wincker P."/>
            <person name="Cornman R.S."/>
            <person name="Evans J.D."/>
            <person name="Delbac F."/>
            <person name="Peyret P."/>
        </authorList>
    </citation>
    <scope>NUCLEOTIDE SEQUENCE [LARGE SCALE GENOMIC DNA]</scope>
    <source>
        <strain evidence="1 2">GB-M1</strain>
    </source>
</reference>
<dbReference type="GeneID" id="859750"/>
<dbReference type="PROSITE" id="PS50231">
    <property type="entry name" value="RICIN_B_LECTIN"/>
    <property type="match status" value="1"/>
</dbReference>
<reference evidence="1 2" key="1">
    <citation type="journal article" date="2001" name="Nature">
        <title>Genome sequence and gene compaction of the eukaryote parasite Encephalitozoon cuniculi.</title>
        <authorList>
            <person name="Katinka M.D."/>
            <person name="Duprat S."/>
            <person name="Cornillot E."/>
            <person name="Metenier G."/>
            <person name="Thomarat F."/>
            <person name="Prensier G."/>
            <person name="Barbe V."/>
            <person name="Peyretaillade E."/>
            <person name="Brottier P."/>
            <person name="Wincker P."/>
            <person name="Delbac F."/>
            <person name="El Alaoui H."/>
            <person name="Peyret P."/>
            <person name="Saurin W."/>
            <person name="Gouy M."/>
            <person name="Weissenbach J."/>
            <person name="Vivares C.P."/>
        </authorList>
    </citation>
    <scope>NUCLEOTIDE SEQUENCE [LARGE SCALE GENOMIC DNA]</scope>
    <source>
        <strain evidence="1 2">GB-M1</strain>
    </source>
</reference>